<feature type="repeat" description="EAR" evidence="10">
    <location>
        <begin position="3170"/>
        <end position="3218"/>
    </location>
</feature>
<dbReference type="PANTHER" id="PTHR46682">
    <property type="entry name" value="ADHESION G-PROTEIN COUPLED RECEPTOR V1"/>
    <property type="match status" value="1"/>
</dbReference>
<dbReference type="Pfam" id="PF00002">
    <property type="entry name" value="7tm_2"/>
    <property type="match status" value="1"/>
</dbReference>
<keyword evidence="14" id="KW-0675">Receptor</keyword>
<dbReference type="SUPFAM" id="SSF49899">
    <property type="entry name" value="Concanavalin A-like lectins/glucanases"/>
    <property type="match status" value="1"/>
</dbReference>
<protein>
    <submittedName>
        <fullName evidence="14">Adhesion G-protein-coupled receptor V1</fullName>
    </submittedName>
</protein>
<keyword evidence="15" id="KW-1185">Reference proteome</keyword>
<keyword evidence="3 11" id="KW-0812">Transmembrane</keyword>
<evidence type="ECO:0000256" key="8">
    <source>
        <dbReference type="ARBA" id="ARBA00023136"/>
    </source>
</evidence>
<feature type="transmembrane region" description="Helical" evidence="11">
    <location>
        <begin position="6094"/>
        <end position="6118"/>
    </location>
</feature>
<feature type="domain" description="G-protein coupled receptors family 2 profile 2" evidence="13">
    <location>
        <begin position="5933"/>
        <end position="6119"/>
    </location>
</feature>
<dbReference type="InterPro" id="IPR000832">
    <property type="entry name" value="GPCR_2_secretin-like"/>
</dbReference>
<evidence type="ECO:0000256" key="4">
    <source>
        <dbReference type="ARBA" id="ARBA00022729"/>
    </source>
</evidence>
<dbReference type="EMBL" id="BAAFST010000013">
    <property type="protein sequence ID" value="GAB1298403.1"/>
    <property type="molecule type" value="Genomic_DNA"/>
</dbReference>
<dbReference type="InterPro" id="IPR013320">
    <property type="entry name" value="ConA-like_dom_sf"/>
</dbReference>
<name>A0ABQ0FGN5_APOSI</name>
<dbReference type="Pfam" id="PF13385">
    <property type="entry name" value="Laminin_G_3"/>
    <property type="match status" value="1"/>
</dbReference>
<dbReference type="Gene3D" id="2.60.120.200">
    <property type="match status" value="1"/>
</dbReference>
<dbReference type="InterPro" id="IPR038081">
    <property type="entry name" value="CalX-like_sf"/>
</dbReference>
<organism evidence="14 15">
    <name type="scientific">Apodemus speciosus</name>
    <name type="common">Large Japanese field mouse</name>
    <dbReference type="NCBI Taxonomy" id="105296"/>
    <lineage>
        <taxon>Eukaryota</taxon>
        <taxon>Metazoa</taxon>
        <taxon>Chordata</taxon>
        <taxon>Craniata</taxon>
        <taxon>Vertebrata</taxon>
        <taxon>Euteleostomi</taxon>
        <taxon>Mammalia</taxon>
        <taxon>Eutheria</taxon>
        <taxon>Euarchontoglires</taxon>
        <taxon>Glires</taxon>
        <taxon>Rodentia</taxon>
        <taxon>Myomorpha</taxon>
        <taxon>Muroidea</taxon>
        <taxon>Muridae</taxon>
        <taxon>Murinae</taxon>
        <taxon>Apodemus</taxon>
    </lineage>
</organism>
<dbReference type="PROSITE" id="PS50912">
    <property type="entry name" value="EAR"/>
    <property type="match status" value="3"/>
</dbReference>
<evidence type="ECO:0000256" key="11">
    <source>
        <dbReference type="SAM" id="Phobius"/>
    </source>
</evidence>
<dbReference type="InterPro" id="IPR017981">
    <property type="entry name" value="GPCR_2-like_7TM"/>
</dbReference>
<accession>A0ABQ0FGN5</accession>
<sequence>MSVTSEPGMISSFLLVYLSALFVSFVFGEAEIRFTGQTEFSVNETSTTVLRLVIERVGEPANVTAIVSLNGEDTGDFFDTYAAAFLPAGATHRTVYIAVCDDDLPEPDETFTFQLTLQKPSANVRLGWPRAASVTILSNDNAFGIISFSTPSSISVTEPRSRNASAPLTLIREKGTYGTVTVTFDVSGGPNPPEEDLNPVRGNITFPPGRASISYNLTILDDEVPENDEIFLVQLRSVEGGAEINASKSSVEILVKKNDSPVNFMQSVYLVPEDQLVLTVPVVRGKQSDGNLIGSDESQPNGDAVLMGPSTANVIIDEDTASSSRFEEITVVRNGGTHGNVSVNWVLTRNSSDPSPVTSDISPASGTLQFTQGQMLAPIPLAVSEDDVPEEAEAYLLTLLPHTIQGGAEVSEPAQLLFYIQDSDDIYGEIAFLPVESQKIKSSPSERSLALSFTRRGGSKGDVKVIYSALYIPAGAVDPLRAKDGILNTSRRSSLLFPEHNHQVTTKLPIRNDAFLQNGAHFLVQLEAVVLVNIFPPIPPVSPRFGEIRNISLLVTPAIANGEIGFLSNLPIILHEPKDSAAEVPRHSLPWLNPPQVVGSRPCNRHYKMAPASGRRQVYIPLHRDGTDGQATVYWSLRPSGSNSKAVTVDDTGPFNGSVVFLSGQSDTSINITVKGDDIPELNETVTLSLDRVSVESDVLKSGYTSRDLIILENDDPGGIFEFSYDSRGPYVIKEGDAVELRITRSRGSLVKQFLRFHVEPRESNEFYGNTGLLEFTPGEQEVVVTLLTRPDGTPELDEHFWVVLSSHGERESKLGSATLVNITILKNDDPHGLIEFVSDGLMASLEESKGEDACRAVYGVIRTRGNFGAVNVSWVVSPDFTQDVFPVQGTVCFGDQEFFKNITVYSLADEPCVVRVQEGETANFTVLRNGSVDVACTVQYATMDGKASGGEGDFVPVEKGETLVFEVGSREQSISVYVNDDGIPETDEPFYIILFNSTGDTVVYEYGVATVIVEANDDPNGVFSLEPVDKAVEEGKTNAFWILRHRGHFGNVSVAWQLFQNASLQPGQEFYETSGTVNFTDREGTKPVILRALPDRIPEFNEFYILRLVNISGPGGQLAETNLQVTVMIPFNDDPFGIFILDPGCLEREVAEDVLSEDDMSYITNFTILRQQGVFGDIRVGWEVLSREFTAGLPPMIDFLLVGVFPNTVPLQPHMRRHHSGTDVRYFSGLKGAFGTVDPKYQPSRNNTIANFTFSAWIMPNANTDGFLLAKDDSHGSIYYGVKIQTNETHVTLSLHYKTFGSNITYIAKSTVIKYLEEGVWLHVLIILDDGIIEFYLDGNAVPRGIKSLKGEAITDGPGILRIGAGMDGGDRFTGWMQDMRTYERKLTPEEIYELHAMPARNDLHPISGYLEFRQGETNKSFIVAARDDSEEEGEELFLLKLVSVYGGAQISEENTTARLRIQKSDNANGLFGFTGACIPEMAEEGSTVSCVVERTRGALGYVHVFYTISQIESEGVSYLVDDFTNASGTVTFLPWQRSEVLNLYVLDEDIPELNEYFRVTLVSAVPGDGKLGSTPISGASIDPEKETTDITVTASDHPYGLLQFSTGLPPQPEDAVSLPASSVPHITVQEEDGEIRLLVIRAQGLLGRVTAGFRTVSLTAFSPEDYQSTAGTLEFQSGERYKYIFVNITDNSIPELEKSFKVELLNLDGGVSELFRVDGSGSGDGGVDSLLPPVRTHASLGVASQILVNIAASDHAHGVFEFSPESLFVSGTEPEDGYSTVVLNGCLFFILAISQVTRTQGDLSPVTLQWKVDSDPDADLTITSGNITFEIGQRIASITVEILPDEEPELDKALTVSILSVSSGSLGVLTNATLTILASDDPYGVFIFPNRTRPMSVEEATQNVTLSIIRLKGLMGEVAVSYATIDDMEEPPYFPPNLARATPGGDFISASGLALFRANQTEAAITISILDDNEPERSESVFIKLLNSSLVDKVQNRPTLHSPRLGPKVETVAHVIVVANDDAFGTVQLSAPSVLVAENHVGPIINVTRTGGTFADVSVKFKAVPITAAAGEDYSIASSDVVLLEGESTKAVPVYIINDVYPELEEAFLVQLLNETTGGARLGPLREAVVTIEASDDPYGLYYDLHIRFLASVHGYPGSFQNTKFIVEEPEFNSVRVNVPIIRNSGTLGNVTVQWVAIINGQLATGDLRVVSGNVTFAPGETIQTLLLEVLADDVPEIEEVVQVQLVAASGGGTIGLDRGAYIVIPANDNPYGSVAFARSIYRVQEPLGRSSCANVTVRRSGGRFGDLLLFYSTSEIDVVALAVEEGEDVLSYYESPTPGMPDPLWVTWVNVSAVEETQYNCATLCLKEHACSAFSVVSGADGPQCFWMTSWVSSTGNSSDFQTYKKNMTRVASLFSGQAVAGSDYEPVTRQWAVMLEGDEFANLTVSVLPDDVPEVDESFLISLLEVHLINISDSVKNQPTIGHPNTSAVVIGLNGDAFGVFIIYSVSPNTSEDGSRVAVQEQPQTAVELVIHRTGGSLGQVMAEWRIAGGTATEGLDFIGAGDILTFAEGETKKTVVLSILDDSEPEDDESILVRLVATEGGSRILPSSDTVTVNILANDNVAGIVSFQTASRSVIGHEGEMLQFHVVRTPPGRGNVTVNWKVVGQNLEVNFANSTGQLFFSEGTLNKTIFVHLLDDNIPEEKEVYQVVLYDVKTQGVLPEKGCRAINVTYATVPGILSLKNETDGNLAEPGADFIPVVGSLLLEDGEATAAISVTVLEDDVPELKEHFLVNLTRVDLIMAPLTSFPPRLDSEGLTAQIIIDANDGAQGVIEWQRSRFEVNETHGTVTLVAQRSTAALGQVSLFMYAQNLEAHMGLDYICTPQILHFADEERLKHVDVVILDDDIPEGDERFQVILTNPSPGLELGKHTIALITVLANDDGPGVLSFNNSGHVFLREPTSLYVQESVAALVIVREPAQGLFGTVAVQFVVTEVNSSAESKDLVPSKGFIVLEEGVRSKALRISAMLDTEPEMDEHFVCTLFNPTGGARLGAHVQTLITILQNQAPLGLFSISAVENSATSIDVEESNRSVYLNVSRTNGLDLAVSVQWETVSETAFGMRGTDVVFSIFQSFFDKTALDWCFFTVEDSVYGVMLRTSSLAVYRWQGTFVPVGDFNVESPNTCEAFNVGASPYLVITHGERNGEKPSINSVYMLTSGFRLFLVFRRTGNSFAWHQTLPVRGVLGLALFSRGGSVFLAISQANVRRTPLLFTWSGSQFINFQELSITGITKVEALSSGDDVYLFFAKNSFFGDQSPIVEPNLDPLEKQQVLLTTKPSLQPRDSLFLVFLVCCLVRNQDTIDIFVWEMGQSSLRYFQSLDFAPVNRIHSFTPASGIGSLYSPGCPRTHFVEQVVHVLLTAQDRSALYCWNSELNAFSFLLEAPAAHHAAFVTVKSFNSSKTLVALGGATESHLYELASVSSQSDFIPSLGELIFEPGDKEAIIAVNVLDDTVPEEEESFRIQLKNPRGGAEIGIQSSVRVTVLSNDDAYGVVAFAQNSLHKQLEELERDSLVTLTVERLKGTHGRITVAWEAAGSVGDIFPTSGVISFTEDQAMSMITLTVLADDLPELSEAVTVTLTQIVTEGVEDPSKGATIDPSRSKSVLTILPSDSPYGVVSWHTESLFTRVPEPTENITVVQLHIIRDKGLFGDISIHLIAKPNFLLHINNQATENEDFVLQDSVIIMKENIKETHAEVAILPDETPELDEGLIVTIAAVSLVHPSFPAEQPRVRRPRMESVEIVIEENDDPRGIFSFHVVRDVDGVIIAHEGPPPLNVLQVPVIRMAGGFGTVNVDWKVTPGSAGLEDFGPPRGTLQFADGQVIAPIHITIIDDTEFELPETFSISLMSVTGGGRLGSDVLVNVVIPANDSPFGTFGFDEKTVMVDGSLLSDNPDSYVTLTVVRSPGGKGAVRLHWAIEEKAKDHLSPLNGTLYFDETESQKSVILHILQDSVLGEDRRFTIELTAADKVEISPVRGSASVIIRGDKSISEVGIASSSRHIIIGEPSATYNGTAIISLVRGPGVSGEITVDWEILPPSRGEFVETSGQLTMQDGQSAATVVIQALNDDIPEEKYYYEFQLTGISGGGMLNEASVAARITMVASDVPYGQFSFSHEQLHVSEAAQRGELLFDARERTKSLHIEILDDDIPEGPEEFVLAITRVDVQGRGYDFSIQENGLQIDQPPEIGNISIVRIIITKNDNAEGIIEFDPKYTDISDPVSKCICCRAWQAEINPGHQLGGEGHDRSRLSSELHKKVEEGAGVVALPVLRLRGTYGHVSADCGSRGFSAVPGGYVLHGSSVSFQHGQNLSFINVSIIDDDGRVCEFEKQFEILLVGATGGAVLGRHLVSKITIAKRDSPFSILRFLNQSEISVPNPNSTMALHLVLERTGGLLGEIQVGWEVLGPSSEDPLPPHNGDFAEPVSGTISFGDGEGGLRSIILRVCPHEETEAEETFIVQLKPLQEAKLDPRAKAVTLTIQKFGDPNGVIHFAPESLTKKRFSEPPPSDGPTLISFLVTRSKGTSGEITTPDALLVAVSTVGNCMHHCAFITVRAEMLRIFSLALTGNLPAETLGDIFVHWELSSEFDITGDFLSTRGFFTFADGESEASFDVHLLPDDIPELEEEYAVQLVSVDGGAELDLGKCTASFSVSANDDPHGIFALYPDRQSILIGQNLDRSIQINVTRLAGVLGAVAVRVQIQSDNKEDPVATEDEERQLVVDHGARYKVGLVPLKSQLRYVCERHVILMPKNQVQLSDTLGLQRVVFLSLGTNFTLQLVSARLLSGPFYGIPTVLQEAKRAVLPVPEEAANSQVGFESAAFRLTDVTAGTSQVMVSRRGTYGRLSVAWTTGYAPGSEIPEPVVIGNMTPTLGSLSFVHGEQRKGVLLRVFPSPGRPEAFVLHLSGLRSSAAGGAQLRSGFTTAEIEPMGVFQFSPSSRNITVSEDAQTIRICVQRLFGFHGDLIKVSYETTAGSAEPLGDFEPLQKGDIFFQRFQAEVDFEITIINDQRPEMEETFYINLTSVEARGLGEGAVSWRPRLNPDFSVAVVTILDNDDLAGVATSLPVTAGTVAGDSTVPVTSGTVAGNSTVLAVETGFTTHPGKSKITIPYTTEVFAPVTETAAVTAIPEKLATPHSAISVKPDVGLGAAHTSVYGTLSVGPPIVYVSEEMKNSTPSTADILIQRSGGSSGSVSVTVKTFGGRCAQKEPSVWPSEDVYGVGNLTWATEEEDFKEQMLTLTFLNGEREHKITVQILDDDEPEGQEFFYVFLTDPQGGAEIVTGKDSTGFSAFAIVIITGSDLQNGIVGFSEESQRGLELREGAEGSSRRLVVTRQPNRAFEEVHVFWRVTLNQTATILQEKGLNLTDELRFVAGVTTCTVGQIRCFIHLELNPKKVHQVEMPFFVELYDVTAGAAINNSARFAQIKVSKSGDPQSLVSFSVGSRLAVAHKKATLISLQVARDSGTGMMVSVNFSTQELRSAETVGRVLISPAVSGKDFVKTEGTLVFEPGQRNAVLDVVLTPETGSLNPFPKRFQIVLFDPKGGARIDKVYGTANITLVSDVDSQAIWGLEDLLHQPLYEDVLNRVLHSLNLRVATESTDEQLSAVMLIMEKITMEGKNQAFSIKSRTLLYELLCVLINPKRKDTRGFSHFVEVAEHFAFSLLTDVTCGSPGEKSKTLLDSCPYLSILALHWNPQQINGHKFEGKEGDYIQIPERFLDVPEADVPDGKSSACVPVQFVEYSSQQWFAAGDGLPALKDKVLSLNVKGQSAQPLPNNNEVLYRIYAAEPGIVPQTSLCLLWNQAAASWLSDSQFCKVVEDASDYVECACSHMSVYAVYAQTDNSSSYNEAFFSAGLICISGLCLLGDPDVLFLASAYASPRLSEQSCSAVAAVAHYLYLCQFSWMLIQSVNFWYVLVVSDEHTERRCLLFCLLSWGLPAFVVILLVVILRGIYHRSMPQIYGLIHGDLCFIPNVYAALFTAALVPLMCLVVVFVVFIHAYQQKPQWKGYDDVFRGRTNAAEIPLILYLFALISMTWLWGGLHMAYRQFWMLVLFVIFNSLQGLYVFVVYFILHNQTCCPVKASYTVEMNGHPGPSTAFFTPGSGTPPAGEINKSTQNLINAMEECAGLSVSDNESGQGSQEGGTLTDSQIVELRRIPIADTHL</sequence>
<comment type="caution">
    <text evidence="14">The sequence shown here is derived from an EMBL/GenBank/DDBJ whole genome shotgun (WGS) entry which is preliminary data.</text>
</comment>
<dbReference type="InterPro" id="IPR003644">
    <property type="entry name" value="Calx_beta"/>
</dbReference>
<dbReference type="Gene3D" id="1.20.1070.10">
    <property type="entry name" value="Rhodopsin 7-helix transmembrane proteins"/>
    <property type="match status" value="1"/>
</dbReference>
<evidence type="ECO:0000259" key="13">
    <source>
        <dbReference type="PROSITE" id="PS50261"/>
    </source>
</evidence>
<evidence type="ECO:0000256" key="9">
    <source>
        <dbReference type="ARBA" id="ARBA00023157"/>
    </source>
</evidence>
<evidence type="ECO:0000256" key="2">
    <source>
        <dbReference type="ARBA" id="ARBA00004645"/>
    </source>
</evidence>
<dbReference type="InterPro" id="IPR057244">
    <property type="entry name" value="GAIN_B"/>
</dbReference>
<dbReference type="Gene3D" id="2.60.40.2030">
    <property type="match status" value="33"/>
</dbReference>
<proteinExistence type="predicted"/>
<keyword evidence="8 11" id="KW-0472">Membrane</keyword>
<comment type="subcellular location">
    <subcellularLocation>
        <location evidence="2">Cell projection</location>
        <location evidence="2">Stereocilium</location>
    </subcellularLocation>
    <subcellularLocation>
        <location evidence="1">Membrane</location>
        <topology evidence="1">Multi-pass membrane protein</topology>
    </subcellularLocation>
</comment>
<feature type="transmembrane region" description="Helical" evidence="11">
    <location>
        <begin position="6066"/>
        <end position="6087"/>
    </location>
</feature>
<dbReference type="PROSITE" id="PS50261">
    <property type="entry name" value="G_PROTEIN_RECEP_F2_4"/>
    <property type="match status" value="1"/>
</dbReference>
<dbReference type="PROSITE" id="PS50221">
    <property type="entry name" value="GAIN_B"/>
    <property type="match status" value="1"/>
</dbReference>
<feature type="transmembrane region" description="Helical" evidence="11">
    <location>
        <begin position="6020"/>
        <end position="6046"/>
    </location>
</feature>
<dbReference type="SUPFAM" id="SSF141072">
    <property type="entry name" value="CalX-like"/>
    <property type="match status" value="35"/>
</dbReference>
<evidence type="ECO:0000256" key="10">
    <source>
        <dbReference type="PROSITE-ProRule" id="PRU00075"/>
    </source>
</evidence>
<feature type="domain" description="GAIN-B" evidence="12">
    <location>
        <begin position="5734"/>
        <end position="5891"/>
    </location>
</feature>
<evidence type="ECO:0000259" key="12">
    <source>
        <dbReference type="PROSITE" id="PS50221"/>
    </source>
</evidence>
<dbReference type="InterPro" id="IPR026919">
    <property type="entry name" value="ADGRV1"/>
</dbReference>
<keyword evidence="9" id="KW-1015">Disulfide bond</keyword>
<evidence type="ECO:0000256" key="1">
    <source>
        <dbReference type="ARBA" id="ARBA00004141"/>
    </source>
</evidence>
<keyword evidence="7 11" id="KW-1133">Transmembrane helix</keyword>
<feature type="repeat" description="EAR" evidence="10">
    <location>
        <begin position="3128"/>
        <end position="3169"/>
    </location>
</feature>
<evidence type="ECO:0000256" key="5">
    <source>
        <dbReference type="ARBA" id="ARBA00022737"/>
    </source>
</evidence>
<evidence type="ECO:0000313" key="15">
    <source>
        <dbReference type="Proteomes" id="UP001623349"/>
    </source>
</evidence>
<keyword evidence="6" id="KW-0106">Calcium</keyword>
<feature type="repeat" description="EAR" evidence="10">
    <location>
        <begin position="3232"/>
        <end position="3276"/>
    </location>
</feature>
<feature type="transmembrane region" description="Helical" evidence="11">
    <location>
        <begin position="5932"/>
        <end position="5953"/>
    </location>
</feature>
<evidence type="ECO:0000256" key="6">
    <source>
        <dbReference type="ARBA" id="ARBA00022837"/>
    </source>
</evidence>
<dbReference type="InterPro" id="IPR005492">
    <property type="entry name" value="EPTP"/>
</dbReference>
<dbReference type="InterPro" id="IPR009039">
    <property type="entry name" value="EAR"/>
</dbReference>
<keyword evidence="4" id="KW-0732">Signal</keyword>
<dbReference type="Pfam" id="PF03736">
    <property type="entry name" value="EPTP"/>
    <property type="match status" value="1"/>
</dbReference>
<dbReference type="PANTHER" id="PTHR46682:SF1">
    <property type="entry name" value="ADHESION G-PROTEIN COUPLED RECEPTOR V1"/>
    <property type="match status" value="1"/>
</dbReference>
<evidence type="ECO:0000256" key="3">
    <source>
        <dbReference type="ARBA" id="ARBA00022692"/>
    </source>
</evidence>
<evidence type="ECO:0000256" key="7">
    <source>
        <dbReference type="ARBA" id="ARBA00022989"/>
    </source>
</evidence>
<feature type="transmembrane region" description="Helical" evidence="11">
    <location>
        <begin position="5973"/>
        <end position="5999"/>
    </location>
</feature>
<keyword evidence="5" id="KW-0677">Repeat</keyword>
<dbReference type="SMART" id="SM00237">
    <property type="entry name" value="Calx_beta"/>
    <property type="match status" value="13"/>
</dbReference>
<dbReference type="Proteomes" id="UP001623349">
    <property type="component" value="Unassembled WGS sequence"/>
</dbReference>
<dbReference type="Pfam" id="PF03160">
    <property type="entry name" value="Calx-beta"/>
    <property type="match status" value="32"/>
</dbReference>
<reference evidence="14 15" key="1">
    <citation type="submission" date="2024-08" db="EMBL/GenBank/DDBJ databases">
        <title>The draft genome of Apodemus speciosus.</title>
        <authorList>
            <person name="Nabeshima K."/>
            <person name="Suzuki S."/>
            <person name="Onuma M."/>
        </authorList>
    </citation>
    <scope>NUCLEOTIDE SEQUENCE [LARGE SCALE GENOMIC DNA]</scope>
    <source>
        <strain evidence="14">IB14-021</strain>
    </source>
</reference>
<gene>
    <name evidence="14" type="ORF">APTSU1_001363900</name>
</gene>
<evidence type="ECO:0000313" key="14">
    <source>
        <dbReference type="EMBL" id="GAB1298403.1"/>
    </source>
</evidence>